<evidence type="ECO:0000259" key="1">
    <source>
        <dbReference type="PROSITE" id="PS51192"/>
    </source>
</evidence>
<dbReference type="PANTHER" id="PTHR10887">
    <property type="entry name" value="DNA2/NAM7 HELICASE FAMILY"/>
    <property type="match status" value="1"/>
</dbReference>
<keyword evidence="2" id="KW-0547">Nucleotide-binding</keyword>
<dbReference type="CDD" id="cd18808">
    <property type="entry name" value="SF1_C_Upf1"/>
    <property type="match status" value="1"/>
</dbReference>
<dbReference type="RefSeq" id="WP_235291166.1">
    <property type="nucleotide sequence ID" value="NZ_BSOH01000007.1"/>
</dbReference>
<evidence type="ECO:0000313" key="2">
    <source>
        <dbReference type="EMBL" id="GLR16642.1"/>
    </source>
</evidence>
<reference evidence="2" key="2">
    <citation type="submission" date="2023-01" db="EMBL/GenBank/DDBJ databases">
        <title>Draft genome sequence of Portibacter lacus strain NBRC 108769.</title>
        <authorList>
            <person name="Sun Q."/>
            <person name="Mori K."/>
        </authorList>
    </citation>
    <scope>NUCLEOTIDE SEQUENCE</scope>
    <source>
        <strain evidence="2">NBRC 108769</strain>
    </source>
</reference>
<dbReference type="PANTHER" id="PTHR10887:SF495">
    <property type="entry name" value="HELICASE SENATAXIN ISOFORM X1-RELATED"/>
    <property type="match status" value="1"/>
</dbReference>
<dbReference type="InterPro" id="IPR045055">
    <property type="entry name" value="DNA2/NAM7-like"/>
</dbReference>
<dbReference type="EMBL" id="BSOH01000007">
    <property type="protein sequence ID" value="GLR16642.1"/>
    <property type="molecule type" value="Genomic_DNA"/>
</dbReference>
<gene>
    <name evidence="2" type="ORF">GCM10007940_12570</name>
</gene>
<dbReference type="Gene3D" id="3.40.50.300">
    <property type="entry name" value="P-loop containing nucleotide triphosphate hydrolases"/>
    <property type="match status" value="2"/>
</dbReference>
<keyword evidence="2" id="KW-0378">Hydrolase</keyword>
<keyword evidence="3" id="KW-1185">Reference proteome</keyword>
<dbReference type="Proteomes" id="UP001156666">
    <property type="component" value="Unassembled WGS sequence"/>
</dbReference>
<evidence type="ECO:0000313" key="3">
    <source>
        <dbReference type="Proteomes" id="UP001156666"/>
    </source>
</evidence>
<protein>
    <submittedName>
        <fullName evidence="2">DNA helicase</fullName>
    </submittedName>
</protein>
<dbReference type="AlphaFoldDB" id="A0AA37SNR3"/>
<dbReference type="InterPro" id="IPR014001">
    <property type="entry name" value="Helicase_ATP-bd"/>
</dbReference>
<feature type="domain" description="Helicase ATP-binding" evidence="1">
    <location>
        <begin position="684"/>
        <end position="830"/>
    </location>
</feature>
<reference evidence="2" key="1">
    <citation type="journal article" date="2014" name="Int. J. Syst. Evol. Microbiol.">
        <title>Complete genome sequence of Corynebacterium casei LMG S-19264T (=DSM 44701T), isolated from a smear-ripened cheese.</title>
        <authorList>
            <consortium name="US DOE Joint Genome Institute (JGI-PGF)"/>
            <person name="Walter F."/>
            <person name="Albersmeier A."/>
            <person name="Kalinowski J."/>
            <person name="Ruckert C."/>
        </authorList>
    </citation>
    <scope>NUCLEOTIDE SEQUENCE</scope>
    <source>
        <strain evidence="2">NBRC 108769</strain>
    </source>
</reference>
<dbReference type="PROSITE" id="PS51192">
    <property type="entry name" value="HELICASE_ATP_BIND_1"/>
    <property type="match status" value="1"/>
</dbReference>
<dbReference type="InterPro" id="IPR041677">
    <property type="entry name" value="DNA2/NAM7_AAA_11"/>
</dbReference>
<sequence>MDRSLVDEILHKLHNLLESEVSLYSRLRGVHLMIDLYIEDKLKDEQIHFTTFFTKIAYVTLKFKLSKRLSYFLHKHRKNIELTSEENASLIQLDVAVFCLTQMLYEIDQEKIDLEYYTYPNLPKYTFSSPSRSVSYLKSARVHIFDYHKEEAILKGFNEDLPEAEISILLNVTGVNDDYNSVLRFLDRRKKFPVILKLEQIEIDEKGNYTPAIIVFEPDYLVDITTVAECFKPNESNPLFYFIKKFIPVLQNKYLIIGNIANYFLDELFDNPEVSFSELLKDTFKISPLGFSMMNDHELQEVVNTLKIHYHTIRDVVTNQLSIHSIDLKNTYLEPSFYSPDYGFQGRLDLFSYMEKTKEAKIIELKSGKPYRSNSYGLNINHYVQTLLYDLMVNAVTNGKLKISSFILYSSQASDSLRFAPPLKLQQKEAIKLRNQLVEIDYLLADVELDNDHLFSYIQANYIKSDGFAKRDIELFQKAYEQSSKLVRKYFNAYTAFIAREQILAKTGEFGLDKSSGLAGLWLDDMQEKIDNFQVLNALKIDQLKVEKDHTVITFIRTPHTAVNANFRQGDLGVVYPYNAGNESTLRNQIFKGSIISIDPAFVKVRLRNKQNNTYIFDSEEIWHIEHDHLDHGFNSMYQDLFRFINTTKEYQNRILGKVPPRDPSEITTINSDYMTSEQIDILSYMVAAKDYYLLWGPPGTGKTSVMLYEYLKHIYFETKETVLVLAYTNRAVDEICESISRIGGEIKNEYFRIGSRYSSNEKFVDDLLVTKLEDITNRFDLLTMLKKSRIIVSTLASIHGKKELFSLMKIDTIIVDEASQILEPQLIGFLSLAKKFILIGDHYQLPAIVRQSEIESAVKDEELNEIGLSDLSNSLFERIYKKCERENWTWALGKLGQQGRMHSDIMSFANRYFYKGGLSIIPSRLDLNDVKTNDIIFGERLVYIPTEIDSDAITYKTNKDEAEKTSTILKQILNHYQKLGVPVSEDAIGVITPYRAQISAIKSQLLADGITQDINIDTVERYQGGARDIIVISLCLNAESQLRQLVNLSDDGIDRKLNVAITRARKQIIILGNEEIMRKNILYSALIDACSLRVFEENVV</sequence>
<dbReference type="Pfam" id="PF13087">
    <property type="entry name" value="AAA_12"/>
    <property type="match status" value="1"/>
</dbReference>
<keyword evidence="2" id="KW-0347">Helicase</keyword>
<dbReference type="Pfam" id="PF13086">
    <property type="entry name" value="AAA_11"/>
    <property type="match status" value="2"/>
</dbReference>
<dbReference type="GO" id="GO:0004386">
    <property type="term" value="F:helicase activity"/>
    <property type="evidence" value="ECO:0007669"/>
    <property type="project" value="UniProtKB-KW"/>
</dbReference>
<keyword evidence="2" id="KW-0067">ATP-binding</keyword>
<dbReference type="SUPFAM" id="SSF52540">
    <property type="entry name" value="P-loop containing nucleoside triphosphate hydrolases"/>
    <property type="match status" value="1"/>
</dbReference>
<comment type="caution">
    <text evidence="2">The sequence shown here is derived from an EMBL/GenBank/DDBJ whole genome shotgun (WGS) entry which is preliminary data.</text>
</comment>
<organism evidence="2 3">
    <name type="scientific">Portibacter lacus</name>
    <dbReference type="NCBI Taxonomy" id="1099794"/>
    <lineage>
        <taxon>Bacteria</taxon>
        <taxon>Pseudomonadati</taxon>
        <taxon>Bacteroidota</taxon>
        <taxon>Saprospiria</taxon>
        <taxon>Saprospirales</taxon>
        <taxon>Haliscomenobacteraceae</taxon>
        <taxon>Portibacter</taxon>
    </lineage>
</organism>
<accession>A0AA37SNR3</accession>
<dbReference type="InterPro" id="IPR027417">
    <property type="entry name" value="P-loop_NTPase"/>
</dbReference>
<proteinExistence type="predicted"/>
<name>A0AA37SNR3_9BACT</name>
<dbReference type="SMART" id="SM00487">
    <property type="entry name" value="DEXDc"/>
    <property type="match status" value="1"/>
</dbReference>
<dbReference type="InterPro" id="IPR047187">
    <property type="entry name" value="SF1_C_Upf1"/>
</dbReference>
<dbReference type="InterPro" id="IPR041679">
    <property type="entry name" value="DNA2/NAM7-like_C"/>
</dbReference>